<dbReference type="Proteomes" id="UP000468388">
    <property type="component" value="Unassembled WGS sequence"/>
</dbReference>
<dbReference type="EMBL" id="WRXO01000001">
    <property type="protein sequence ID" value="MVT39795.1"/>
    <property type="molecule type" value="Genomic_DNA"/>
</dbReference>
<dbReference type="OrthoDB" id="9864241at2"/>
<sequence>MKEALLHMLFVGVVLFAASYLKKDNNRGTTTGLATQVQTSIDSSFQRKADAAPALALVRDTIKLPRRK</sequence>
<reference evidence="1 2" key="1">
    <citation type="submission" date="2019-12" db="EMBL/GenBank/DDBJ databases">
        <title>The draft genomic sequence of strain Chitinophaga oryziterrae JCM 16595.</title>
        <authorList>
            <person name="Zhang X."/>
        </authorList>
    </citation>
    <scope>NUCLEOTIDE SEQUENCE [LARGE SCALE GENOMIC DNA]</scope>
    <source>
        <strain evidence="1 2">JCM 16595</strain>
    </source>
</reference>
<evidence type="ECO:0000313" key="2">
    <source>
        <dbReference type="Proteomes" id="UP000468388"/>
    </source>
</evidence>
<comment type="caution">
    <text evidence="1">The sequence shown here is derived from an EMBL/GenBank/DDBJ whole genome shotgun (WGS) entry which is preliminary data.</text>
</comment>
<proteinExistence type="predicted"/>
<dbReference type="AlphaFoldDB" id="A0A6N8J3K4"/>
<gene>
    <name evidence="1" type="ORF">GO495_04305</name>
</gene>
<organism evidence="1 2">
    <name type="scientific">Chitinophaga oryziterrae</name>
    <dbReference type="NCBI Taxonomy" id="1031224"/>
    <lineage>
        <taxon>Bacteria</taxon>
        <taxon>Pseudomonadati</taxon>
        <taxon>Bacteroidota</taxon>
        <taxon>Chitinophagia</taxon>
        <taxon>Chitinophagales</taxon>
        <taxon>Chitinophagaceae</taxon>
        <taxon>Chitinophaga</taxon>
    </lineage>
</organism>
<evidence type="ECO:0000313" key="1">
    <source>
        <dbReference type="EMBL" id="MVT39795.1"/>
    </source>
</evidence>
<name>A0A6N8J3K4_9BACT</name>
<keyword evidence="2" id="KW-1185">Reference proteome</keyword>
<dbReference type="RefSeq" id="WP_157298442.1">
    <property type="nucleotide sequence ID" value="NZ_BAAAZB010000005.1"/>
</dbReference>
<accession>A0A6N8J3K4</accession>
<protein>
    <submittedName>
        <fullName evidence="1">Uncharacterized protein</fullName>
    </submittedName>
</protein>